<dbReference type="Pfam" id="PF13304">
    <property type="entry name" value="AAA_21"/>
    <property type="match status" value="1"/>
</dbReference>
<dbReference type="CDD" id="cd00267">
    <property type="entry name" value="ABC_ATPase"/>
    <property type="match status" value="1"/>
</dbReference>
<dbReference type="GO" id="GO:0005524">
    <property type="term" value="F:ATP binding"/>
    <property type="evidence" value="ECO:0007669"/>
    <property type="project" value="InterPro"/>
</dbReference>
<dbReference type="PANTHER" id="PTHR43581:SF2">
    <property type="entry name" value="EXCINUCLEASE ATPASE SUBUNIT"/>
    <property type="match status" value="1"/>
</dbReference>
<dbReference type="RefSeq" id="WP_085313031.1">
    <property type="nucleotide sequence ID" value="NZ_CP020744.1"/>
</dbReference>
<geneLocation type="plasmid" evidence="3 4">
    <name>unnamed1</name>
</geneLocation>
<dbReference type="Pfam" id="PF20469">
    <property type="entry name" value="OLD-like_TOPRIM"/>
    <property type="match status" value="1"/>
</dbReference>
<dbReference type="AlphaFoldDB" id="A0A1W6AHH7"/>
<dbReference type="InterPro" id="IPR034139">
    <property type="entry name" value="TOPRIM_OLD"/>
</dbReference>
<dbReference type="InterPro" id="IPR003959">
    <property type="entry name" value="ATPase_AAA_core"/>
</dbReference>
<name>A0A1W6AHH7_BACMY</name>
<evidence type="ECO:0000313" key="4">
    <source>
        <dbReference type="Proteomes" id="UP000192932"/>
    </source>
</evidence>
<dbReference type="Gene3D" id="3.40.50.300">
    <property type="entry name" value="P-loop containing nucleotide triphosphate hydrolases"/>
    <property type="match status" value="1"/>
</dbReference>
<dbReference type="GO" id="GO:0016887">
    <property type="term" value="F:ATP hydrolysis activity"/>
    <property type="evidence" value="ECO:0007669"/>
    <property type="project" value="InterPro"/>
</dbReference>
<dbReference type="InterPro" id="IPR027417">
    <property type="entry name" value="P-loop_NTPase"/>
</dbReference>
<evidence type="ECO:0000259" key="1">
    <source>
        <dbReference type="Pfam" id="PF13304"/>
    </source>
</evidence>
<feature type="domain" description="OLD protein-like TOPRIM" evidence="2">
    <location>
        <begin position="348"/>
        <end position="415"/>
    </location>
</feature>
<organism evidence="3 4">
    <name type="scientific">Bacillus mycoides</name>
    <dbReference type="NCBI Taxonomy" id="1405"/>
    <lineage>
        <taxon>Bacteria</taxon>
        <taxon>Bacillati</taxon>
        <taxon>Bacillota</taxon>
        <taxon>Bacilli</taxon>
        <taxon>Bacillales</taxon>
        <taxon>Bacillaceae</taxon>
        <taxon>Bacillus</taxon>
        <taxon>Bacillus cereus group</taxon>
    </lineage>
</organism>
<dbReference type="InterPro" id="IPR051396">
    <property type="entry name" value="Bact_Antivir_Def_Nuclease"/>
</dbReference>
<keyword evidence="3" id="KW-0614">Plasmid</keyword>
<proteinExistence type="predicted"/>
<dbReference type="PANTHER" id="PTHR43581">
    <property type="entry name" value="ATP/GTP PHOSPHATASE"/>
    <property type="match status" value="1"/>
</dbReference>
<dbReference type="SUPFAM" id="SSF52540">
    <property type="entry name" value="P-loop containing nucleoside triphosphate hydrolases"/>
    <property type="match status" value="1"/>
</dbReference>
<evidence type="ECO:0000313" key="3">
    <source>
        <dbReference type="EMBL" id="ARJ25235.1"/>
    </source>
</evidence>
<feature type="domain" description="ATPase AAA-type core" evidence="1">
    <location>
        <begin position="231"/>
        <end position="296"/>
    </location>
</feature>
<evidence type="ECO:0000259" key="2">
    <source>
        <dbReference type="Pfam" id="PF20469"/>
    </source>
</evidence>
<gene>
    <name evidence="3" type="ORF">B7492_29415</name>
</gene>
<dbReference type="Proteomes" id="UP000192932">
    <property type="component" value="Plasmid unnamed1"/>
</dbReference>
<protein>
    <submittedName>
        <fullName evidence="3">Uncharacterized protein</fullName>
    </submittedName>
</protein>
<reference evidence="3 4" key="1">
    <citation type="submission" date="2017-04" db="EMBL/GenBank/DDBJ databases">
        <title>The Characteristic of a Fine Plant Growth-Promoting Rhizobacteria Bacillus mycoides Gnyt1 and its Whole Genome Sequencing Analysis.</title>
        <authorList>
            <person name="Li J.H."/>
            <person name="Yao T."/>
        </authorList>
    </citation>
    <scope>NUCLEOTIDE SEQUENCE [LARGE SCALE GENOMIC DNA]</scope>
    <source>
        <strain evidence="3 4">Gnyt1</strain>
        <plasmid evidence="4">Plasmid unnamed1</plasmid>
    </source>
</reference>
<sequence>MINTIYLKHGNPNDKTTLPIEGDKITIFVGPNNSGKSLILREVESYFSNFTQDFKLLEKIDLETPTLEDIGVFFEEYKVVDDRYTPPSPGYIYVRKRTVDGRIEPVQIYKTAFENIINGQQDNEQYLLENFYGMFLLKLDGSTRFNLTFPQPAGDLSTYPENILMALFTDDESRERVREIIFDAFGKYFVIDPTAMLNLRIKLSDTRPADKSEEQALDARARKFHSEAYDIKDLSDGVKAFTGIVTSVFSGDFKLLLIDEPEAFLHPPLARKLGLRLAQLAPERNATLVAATHSSDFIMGCIQSGKEVNIIRLTYQDDLSTAKLLPSSELTSLMKDPLLRSTGLLDSLFHETVIITESDADRAFYQEINERLIHFGHKGLTSSLFLNAQNKQTIHRLLGPLRNLGIKAAAIVDIDVVKEGGQVWTNLLRSANVPSSLIEPLNIIRNNVKQYFQSTGKNMKKDGGIELLQEDERAACQNLFDQLAQYGIFVIPNGELESWLKNFEVTGHGPTWLMSMFERMGNDPEHVDYLKPFDGDVWGFMENIAKWSDR</sequence>
<dbReference type="EMBL" id="CP020744">
    <property type="protein sequence ID" value="ARJ25235.1"/>
    <property type="molecule type" value="Genomic_DNA"/>
</dbReference>
<accession>A0A1W6AHH7</accession>